<comment type="similarity">
    <text evidence="2">Belongs to the monovalent cation:proton antiporter 2 (CPA2) transporter (TC 2.A.37) family.</text>
</comment>
<dbReference type="InterPro" id="IPR003148">
    <property type="entry name" value="RCK_N"/>
</dbReference>
<evidence type="ECO:0000256" key="6">
    <source>
        <dbReference type="ARBA" id="ARBA00023136"/>
    </source>
</evidence>
<keyword evidence="4 7" id="KW-0812">Transmembrane</keyword>
<organism evidence="9 10">
    <name type="scientific">Engelhardtia mirabilis</name>
    <dbReference type="NCBI Taxonomy" id="2528011"/>
    <lineage>
        <taxon>Bacteria</taxon>
        <taxon>Pseudomonadati</taxon>
        <taxon>Planctomycetota</taxon>
        <taxon>Planctomycetia</taxon>
        <taxon>Planctomycetia incertae sedis</taxon>
        <taxon>Engelhardtia</taxon>
    </lineage>
</organism>
<keyword evidence="6 7" id="KW-0472">Membrane</keyword>
<evidence type="ECO:0000256" key="2">
    <source>
        <dbReference type="ARBA" id="ARBA00005551"/>
    </source>
</evidence>
<feature type="transmembrane region" description="Helical" evidence="7">
    <location>
        <begin position="357"/>
        <end position="379"/>
    </location>
</feature>
<dbReference type="Gene3D" id="3.40.50.720">
    <property type="entry name" value="NAD(P)-binding Rossmann-like Domain"/>
    <property type="match status" value="1"/>
</dbReference>
<feature type="transmembrane region" description="Helical" evidence="7">
    <location>
        <begin position="147"/>
        <end position="171"/>
    </location>
</feature>
<evidence type="ECO:0000256" key="3">
    <source>
        <dbReference type="ARBA" id="ARBA00022448"/>
    </source>
</evidence>
<evidence type="ECO:0000256" key="1">
    <source>
        <dbReference type="ARBA" id="ARBA00004141"/>
    </source>
</evidence>
<evidence type="ECO:0000313" key="10">
    <source>
        <dbReference type="Proteomes" id="UP000316921"/>
    </source>
</evidence>
<dbReference type="InterPro" id="IPR036291">
    <property type="entry name" value="NAD(P)-bd_dom_sf"/>
</dbReference>
<feature type="transmembrane region" description="Helical" evidence="7">
    <location>
        <begin position="31"/>
        <end position="50"/>
    </location>
</feature>
<feature type="transmembrane region" description="Helical" evidence="7">
    <location>
        <begin position="6"/>
        <end position="24"/>
    </location>
</feature>
<dbReference type="PANTHER" id="PTHR42751">
    <property type="entry name" value="SODIUM/HYDROGEN EXCHANGER FAMILY/TRKA DOMAIN PROTEIN"/>
    <property type="match status" value="1"/>
</dbReference>
<feature type="transmembrane region" description="Helical" evidence="7">
    <location>
        <begin position="116"/>
        <end position="135"/>
    </location>
</feature>
<evidence type="ECO:0000256" key="4">
    <source>
        <dbReference type="ARBA" id="ARBA00022692"/>
    </source>
</evidence>
<proteinExistence type="inferred from homology"/>
<feature type="transmembrane region" description="Helical" evidence="7">
    <location>
        <begin position="243"/>
        <end position="261"/>
    </location>
</feature>
<sequence>MDAWTILVDLTVLLSAALVLGALCERVRQSAIVGYLIAGMLLGPNALQVISSGTEVDLLAELGVALLLFAIGLEFSWRRLRAMGFVSLGGGVAQIMGTAAVGAGCAAALGLSGKEAIVIGAMIALSSTASVLRVLQARNELESVHGTHALGVLLVQDLAVIPCVLLVTVLVQDGSGGSIAINLAQAFLLAALAAVALYVVFTFVVPRVLQLGSVSASRELSVLTAIVSALGAILLAHKTGLSPGLGAFIAGILLGGSPFAAQVRADMSALRTLFVTVFFSSIGALGDPVWMLANWQILLPTVLAILLTKSLVAWGALRLFGAGAASALAAGVCIAQIGEFSFIMAEIARGTLLSDEVFLLLVSATVITMFLTPFLVAAAPKVAGYLLRSSGSDLGSEPEGAPPQNQVLVIGFGPAGRVVGDQVREGGGQVVILDLNPHGVASARRLGFTAFLGDGQHEDILLHAGVRDSKVVVVTVPAPAVAVDIVRIVRFIAPEAAIVARARYNRHYSEIADAGAQVVHDEETHLGILLATSVLEALQPAEAVDGGVSPESDSSDAAQD</sequence>
<protein>
    <submittedName>
        <fullName evidence="9">Inner membrane protein YbaL</fullName>
    </submittedName>
</protein>
<dbReference type="EMBL" id="CP036287">
    <property type="protein sequence ID" value="QDU66202.1"/>
    <property type="molecule type" value="Genomic_DNA"/>
</dbReference>
<keyword evidence="10" id="KW-1185">Reference proteome</keyword>
<feature type="transmembrane region" description="Helical" evidence="7">
    <location>
        <begin position="85"/>
        <end position="110"/>
    </location>
</feature>
<reference evidence="9 10" key="1">
    <citation type="submission" date="2019-02" db="EMBL/GenBank/DDBJ databases">
        <title>Deep-cultivation of Planctomycetes and their phenomic and genomic characterization uncovers novel biology.</title>
        <authorList>
            <person name="Wiegand S."/>
            <person name="Jogler M."/>
            <person name="Boedeker C."/>
            <person name="Pinto D."/>
            <person name="Vollmers J."/>
            <person name="Rivas-Marin E."/>
            <person name="Kohn T."/>
            <person name="Peeters S.H."/>
            <person name="Heuer A."/>
            <person name="Rast P."/>
            <person name="Oberbeckmann S."/>
            <person name="Bunk B."/>
            <person name="Jeske O."/>
            <person name="Meyerdierks A."/>
            <person name="Storesund J.E."/>
            <person name="Kallscheuer N."/>
            <person name="Luecker S."/>
            <person name="Lage O.M."/>
            <person name="Pohl T."/>
            <person name="Merkel B.J."/>
            <person name="Hornburger P."/>
            <person name="Mueller R.-W."/>
            <person name="Bruemmer F."/>
            <person name="Labrenz M."/>
            <person name="Spormann A.M."/>
            <person name="Op den Camp H."/>
            <person name="Overmann J."/>
            <person name="Amann R."/>
            <person name="Jetten M.S.M."/>
            <person name="Mascher T."/>
            <person name="Medema M.H."/>
            <person name="Devos D.P."/>
            <person name="Kaster A.-K."/>
            <person name="Ovreas L."/>
            <person name="Rohde M."/>
            <person name="Galperin M.Y."/>
            <person name="Jogler C."/>
        </authorList>
    </citation>
    <scope>NUCLEOTIDE SEQUENCE [LARGE SCALE GENOMIC DNA]</scope>
    <source>
        <strain evidence="9 10">Pla133</strain>
    </source>
</reference>
<dbReference type="GO" id="GO:0006813">
    <property type="term" value="P:potassium ion transport"/>
    <property type="evidence" value="ECO:0007669"/>
    <property type="project" value="InterPro"/>
</dbReference>
<dbReference type="Proteomes" id="UP000316921">
    <property type="component" value="Chromosome"/>
</dbReference>
<gene>
    <name evidence="9" type="primary">ybaL</name>
    <name evidence="9" type="ORF">Pla133_12680</name>
</gene>
<dbReference type="SUPFAM" id="SSF51735">
    <property type="entry name" value="NAD(P)-binding Rossmann-fold domains"/>
    <property type="match status" value="1"/>
</dbReference>
<keyword evidence="3" id="KW-0813">Transport</keyword>
<evidence type="ECO:0000259" key="8">
    <source>
        <dbReference type="PROSITE" id="PS51201"/>
    </source>
</evidence>
<evidence type="ECO:0000256" key="7">
    <source>
        <dbReference type="SAM" id="Phobius"/>
    </source>
</evidence>
<feature type="transmembrane region" description="Helical" evidence="7">
    <location>
        <begin position="273"/>
        <end position="291"/>
    </location>
</feature>
<dbReference type="PROSITE" id="PS51201">
    <property type="entry name" value="RCK_N"/>
    <property type="match status" value="1"/>
</dbReference>
<feature type="domain" description="RCK N-terminal" evidence="8">
    <location>
        <begin position="404"/>
        <end position="520"/>
    </location>
</feature>
<evidence type="ECO:0000256" key="5">
    <source>
        <dbReference type="ARBA" id="ARBA00022989"/>
    </source>
</evidence>
<dbReference type="RefSeq" id="WP_145063544.1">
    <property type="nucleotide sequence ID" value="NZ_CP036287.1"/>
</dbReference>
<feature type="transmembrane region" description="Helical" evidence="7">
    <location>
        <begin position="220"/>
        <end position="237"/>
    </location>
</feature>
<dbReference type="Gene3D" id="1.20.1530.20">
    <property type="match status" value="1"/>
</dbReference>
<dbReference type="GO" id="GO:1902600">
    <property type="term" value="P:proton transmembrane transport"/>
    <property type="evidence" value="ECO:0007669"/>
    <property type="project" value="InterPro"/>
</dbReference>
<dbReference type="Pfam" id="PF02254">
    <property type="entry name" value="TrkA_N"/>
    <property type="match status" value="1"/>
</dbReference>
<keyword evidence="5 7" id="KW-1133">Transmembrane helix</keyword>
<dbReference type="InterPro" id="IPR038770">
    <property type="entry name" value="Na+/solute_symporter_sf"/>
</dbReference>
<feature type="transmembrane region" description="Helical" evidence="7">
    <location>
        <begin position="183"/>
        <end position="208"/>
    </location>
</feature>
<evidence type="ECO:0000313" key="9">
    <source>
        <dbReference type="EMBL" id="QDU66202.1"/>
    </source>
</evidence>
<comment type="subcellular location">
    <subcellularLocation>
        <location evidence="1">Membrane</location>
        <topology evidence="1">Multi-pass membrane protein</topology>
    </subcellularLocation>
</comment>
<dbReference type="InterPro" id="IPR006153">
    <property type="entry name" value="Cation/H_exchanger_TM"/>
</dbReference>
<dbReference type="Pfam" id="PF00999">
    <property type="entry name" value="Na_H_Exchanger"/>
    <property type="match status" value="1"/>
</dbReference>
<feature type="transmembrane region" description="Helical" evidence="7">
    <location>
        <begin position="56"/>
        <end position="73"/>
    </location>
</feature>
<name>A0A518BGU9_9BACT</name>
<dbReference type="GO" id="GO:0015297">
    <property type="term" value="F:antiporter activity"/>
    <property type="evidence" value="ECO:0007669"/>
    <property type="project" value="InterPro"/>
</dbReference>
<dbReference type="AlphaFoldDB" id="A0A518BGU9"/>
<dbReference type="KEGG" id="pbap:Pla133_12680"/>
<accession>A0A518BGU9</accession>
<dbReference type="PANTHER" id="PTHR42751:SF6">
    <property type="entry name" value="CONSERVED INTEGRAL MEMBRANE TRANSPORT PROTEIN-RELATED"/>
    <property type="match status" value="1"/>
</dbReference>
<dbReference type="GO" id="GO:0016020">
    <property type="term" value="C:membrane"/>
    <property type="evidence" value="ECO:0007669"/>
    <property type="project" value="UniProtKB-SubCell"/>
</dbReference>